<dbReference type="PANTHER" id="PTHR34135">
    <property type="entry name" value="LYSOZYME"/>
    <property type="match status" value="1"/>
</dbReference>
<gene>
    <name evidence="5" type="ORF">IAB88_00915</name>
</gene>
<dbReference type="SMART" id="SM00641">
    <property type="entry name" value="Glyco_25"/>
    <property type="match status" value="1"/>
</dbReference>
<accession>A0A9D9NIZ6</accession>
<reference evidence="5" key="2">
    <citation type="journal article" date="2021" name="PeerJ">
        <title>Extensive microbial diversity within the chicken gut microbiome revealed by metagenomics and culture.</title>
        <authorList>
            <person name="Gilroy R."/>
            <person name="Ravi A."/>
            <person name="Getino M."/>
            <person name="Pursley I."/>
            <person name="Horton D.L."/>
            <person name="Alikhan N.F."/>
            <person name="Baker D."/>
            <person name="Gharbi K."/>
            <person name="Hall N."/>
            <person name="Watson M."/>
            <person name="Adriaenssens E.M."/>
            <person name="Foster-Nyarko E."/>
            <person name="Jarju S."/>
            <person name="Secka A."/>
            <person name="Antonio M."/>
            <person name="Oren A."/>
            <person name="Chaudhuri R.R."/>
            <person name="La Ragione R."/>
            <person name="Hildebrand F."/>
            <person name="Pallen M.J."/>
        </authorList>
    </citation>
    <scope>NUCLEOTIDE SEQUENCE</scope>
    <source>
        <strain evidence="5">6919</strain>
    </source>
</reference>
<dbReference type="InterPro" id="IPR002053">
    <property type="entry name" value="Glyco_hydro_25"/>
</dbReference>
<evidence type="ECO:0000256" key="3">
    <source>
        <dbReference type="ARBA" id="ARBA00023295"/>
    </source>
</evidence>
<sequence length="240" mass="27744">MIKKNRFRLFSALAIALLLLIVAVAFFLLRPEFHRQTEDAEAEDYELQGVDLSAHNGNVDFSRMKEAGIDFVILKASEGNGFRDSRFEENYEKAVAGGLDVGAYHFFRFDVDGVEQAKNFMSTVAGKRFDLPLAIDVEEHGNPYVFVKSKVVRQLQNMIDELTANEYRIMIYTNKGGYEKFIRNNFDDYPLWICSFTLPESDLDWTIWQYSHWGNVEGVDGDVDLNLFYGNSTQWKQWID</sequence>
<dbReference type="AlphaFoldDB" id="A0A9D9NIZ6"/>
<evidence type="ECO:0000256" key="2">
    <source>
        <dbReference type="ARBA" id="ARBA00022801"/>
    </source>
</evidence>
<proteinExistence type="inferred from homology"/>
<dbReference type="EC" id="3.2.1.17" evidence="4"/>
<protein>
    <recommendedName>
        <fullName evidence="4">Lysozyme</fullName>
        <ecNumber evidence="4">3.2.1.17</ecNumber>
    </recommendedName>
</protein>
<dbReference type="PROSITE" id="PS00953">
    <property type="entry name" value="GLYCOSYL_HYDROL_F25_1"/>
    <property type="match status" value="1"/>
</dbReference>
<keyword evidence="3 4" id="KW-0326">Glycosidase</keyword>
<organism evidence="5 6">
    <name type="scientific">Candidatus Limisoma faecipullorum</name>
    <dbReference type="NCBI Taxonomy" id="2840854"/>
    <lineage>
        <taxon>Bacteria</taxon>
        <taxon>Pseudomonadati</taxon>
        <taxon>Bacteroidota</taxon>
        <taxon>Bacteroidia</taxon>
        <taxon>Bacteroidales</taxon>
        <taxon>Candidatus Limisoma</taxon>
    </lineage>
</organism>
<dbReference type="EMBL" id="JADIMC010000012">
    <property type="protein sequence ID" value="MBO8475534.1"/>
    <property type="molecule type" value="Genomic_DNA"/>
</dbReference>
<dbReference type="PANTHER" id="PTHR34135:SF2">
    <property type="entry name" value="LYSOZYME"/>
    <property type="match status" value="1"/>
</dbReference>
<comment type="caution">
    <text evidence="5">The sequence shown here is derived from an EMBL/GenBank/DDBJ whole genome shotgun (WGS) entry which is preliminary data.</text>
</comment>
<evidence type="ECO:0000313" key="6">
    <source>
        <dbReference type="Proteomes" id="UP000823598"/>
    </source>
</evidence>
<evidence type="ECO:0000256" key="4">
    <source>
        <dbReference type="RuleBase" id="RU361176"/>
    </source>
</evidence>
<keyword evidence="2 4" id="KW-0378">Hydrolase</keyword>
<dbReference type="InterPro" id="IPR017853">
    <property type="entry name" value="GH"/>
</dbReference>
<dbReference type="Gene3D" id="3.20.20.80">
    <property type="entry name" value="Glycosidases"/>
    <property type="match status" value="1"/>
</dbReference>
<dbReference type="InterPro" id="IPR008270">
    <property type="entry name" value="Glyco_hydro_25_AS"/>
</dbReference>
<dbReference type="InterPro" id="IPR018077">
    <property type="entry name" value="Glyco_hydro_fam25_subgr"/>
</dbReference>
<evidence type="ECO:0000256" key="1">
    <source>
        <dbReference type="ARBA" id="ARBA00010646"/>
    </source>
</evidence>
<dbReference type="GO" id="GO:0016052">
    <property type="term" value="P:carbohydrate catabolic process"/>
    <property type="evidence" value="ECO:0007669"/>
    <property type="project" value="TreeGrafter"/>
</dbReference>
<name>A0A9D9NIZ6_9BACT</name>
<dbReference type="SUPFAM" id="SSF51445">
    <property type="entry name" value="(Trans)glycosidases"/>
    <property type="match status" value="1"/>
</dbReference>
<reference evidence="5" key="1">
    <citation type="submission" date="2020-10" db="EMBL/GenBank/DDBJ databases">
        <authorList>
            <person name="Gilroy R."/>
        </authorList>
    </citation>
    <scope>NUCLEOTIDE SEQUENCE</scope>
    <source>
        <strain evidence="5">6919</strain>
    </source>
</reference>
<dbReference type="GO" id="GO:0009253">
    <property type="term" value="P:peptidoglycan catabolic process"/>
    <property type="evidence" value="ECO:0007669"/>
    <property type="project" value="InterPro"/>
</dbReference>
<dbReference type="Proteomes" id="UP000823598">
    <property type="component" value="Unassembled WGS sequence"/>
</dbReference>
<comment type="similarity">
    <text evidence="1 4">Belongs to the glycosyl hydrolase 25 family.</text>
</comment>
<dbReference type="PROSITE" id="PS51904">
    <property type="entry name" value="GLYCOSYL_HYDROL_F25_2"/>
    <property type="match status" value="1"/>
</dbReference>
<dbReference type="Pfam" id="PF01183">
    <property type="entry name" value="Glyco_hydro_25"/>
    <property type="match status" value="1"/>
</dbReference>
<comment type="catalytic activity">
    <reaction evidence="4">
        <text>Hydrolysis of (1-&gt;4)-beta-linkages between N-acetylmuramic acid and N-acetyl-D-glucosamine residues in a peptidoglycan and between N-acetyl-D-glucosamine residues in chitodextrins.</text>
        <dbReference type="EC" id="3.2.1.17"/>
    </reaction>
</comment>
<dbReference type="GO" id="GO:0016998">
    <property type="term" value="P:cell wall macromolecule catabolic process"/>
    <property type="evidence" value="ECO:0007669"/>
    <property type="project" value="InterPro"/>
</dbReference>
<evidence type="ECO:0000313" key="5">
    <source>
        <dbReference type="EMBL" id="MBO8475534.1"/>
    </source>
</evidence>
<dbReference type="GO" id="GO:0003796">
    <property type="term" value="F:lysozyme activity"/>
    <property type="evidence" value="ECO:0007669"/>
    <property type="project" value="UniProtKB-EC"/>
</dbReference>